<dbReference type="InterPro" id="IPR036047">
    <property type="entry name" value="F-box-like_dom_sf"/>
</dbReference>
<feature type="domain" description="FBD" evidence="1">
    <location>
        <begin position="321"/>
        <end position="398"/>
    </location>
</feature>
<dbReference type="Pfam" id="PF08387">
    <property type="entry name" value="FBD"/>
    <property type="match status" value="1"/>
</dbReference>
<comment type="caution">
    <text evidence="2">The sequence shown here is derived from an EMBL/GenBank/DDBJ whole genome shotgun (WGS) entry which is preliminary data.</text>
</comment>
<dbReference type="PANTHER" id="PTHR31900">
    <property type="entry name" value="F-BOX/RNI SUPERFAMILY PROTEIN-RELATED"/>
    <property type="match status" value="1"/>
</dbReference>
<dbReference type="PANTHER" id="PTHR31900:SF27">
    <property type="entry name" value="FBD DOMAIN-CONTAINING PROTEIN"/>
    <property type="match status" value="1"/>
</dbReference>
<proteinExistence type="predicted"/>
<protein>
    <submittedName>
        <fullName evidence="2">FBD domain</fullName>
    </submittedName>
</protein>
<dbReference type="InterPro" id="IPR055411">
    <property type="entry name" value="LRR_FXL15/At3g58940/PEG3-like"/>
</dbReference>
<reference evidence="2 3" key="1">
    <citation type="submission" date="2023-12" db="EMBL/GenBank/DDBJ databases">
        <title>A high-quality genome assembly for Dillenia turbinata (Dilleniales).</title>
        <authorList>
            <person name="Chanderbali A."/>
        </authorList>
    </citation>
    <scope>NUCLEOTIDE SEQUENCE [LARGE SCALE GENOMIC DNA]</scope>
    <source>
        <strain evidence="2">LSX21</strain>
        <tissue evidence="2">Leaf</tissue>
    </source>
</reference>
<dbReference type="InterPro" id="IPR006566">
    <property type="entry name" value="FBD"/>
</dbReference>
<evidence type="ECO:0000313" key="3">
    <source>
        <dbReference type="Proteomes" id="UP001370490"/>
    </source>
</evidence>
<evidence type="ECO:0000313" key="2">
    <source>
        <dbReference type="EMBL" id="KAK6934414.1"/>
    </source>
</evidence>
<organism evidence="2 3">
    <name type="scientific">Dillenia turbinata</name>
    <dbReference type="NCBI Taxonomy" id="194707"/>
    <lineage>
        <taxon>Eukaryota</taxon>
        <taxon>Viridiplantae</taxon>
        <taxon>Streptophyta</taxon>
        <taxon>Embryophyta</taxon>
        <taxon>Tracheophyta</taxon>
        <taxon>Spermatophyta</taxon>
        <taxon>Magnoliopsida</taxon>
        <taxon>eudicotyledons</taxon>
        <taxon>Gunneridae</taxon>
        <taxon>Pentapetalae</taxon>
        <taxon>Dilleniales</taxon>
        <taxon>Dilleniaceae</taxon>
        <taxon>Dillenia</taxon>
    </lineage>
</organism>
<dbReference type="Proteomes" id="UP001370490">
    <property type="component" value="Unassembled WGS sequence"/>
</dbReference>
<dbReference type="EMBL" id="JBAMMX010000008">
    <property type="protein sequence ID" value="KAK6934414.1"/>
    <property type="molecule type" value="Genomic_DNA"/>
</dbReference>
<dbReference type="SUPFAM" id="SSF81383">
    <property type="entry name" value="F-box domain"/>
    <property type="match status" value="1"/>
</dbReference>
<gene>
    <name evidence="2" type="ORF">RJ641_034569</name>
</gene>
<evidence type="ECO:0000259" key="1">
    <source>
        <dbReference type="SMART" id="SM00579"/>
    </source>
</evidence>
<sequence length="478" mass="53949">MVFLPAPGQHRISVMGLEFAEPYFRSPLSGGLEIVMEQPKIKCQLHAVESVAGDGIDRIGLLSNSLIFHILSFHEMRDSMRTTVLSSRWKSLWTLVPNFDFYFSVHHNDQETRIIVLLNRSVSTLELLNVVSMDERSLQRLHLGCPVLEDLTIKPSLNNIRKLEISLPSLKCLEIINGHFALSLANIEVGNPDDVSLPVWNDNEDYGEHLCALMEGLSGVEILKISGGTWEVEEKVLDSHSPVIFKPGSRRLLVLPMFHNLVSLSLGVEDCHKPEGWYVHGEILENSHNLEELNFYNGLFAHDNPEPDFARKWKRPRCIPHCLCWNLNKINIGDFLGREKEMLLAGYFLKLSKVLEKMTINCTLWAPSCKKKQRMMKLQDNMLKFSTAQKSCKCAHVHGIFKVNRGTLKMACLTSQFSSVVRLERAHVYGIFKVNRVTFKMACPTSPSSSVERKALNLVVVGSSPTVGEFTPLSGIKS</sequence>
<dbReference type="AlphaFoldDB" id="A0AAN8VMH7"/>
<accession>A0AAN8VMH7</accession>
<name>A0AAN8VMH7_9MAGN</name>
<dbReference type="Pfam" id="PF24758">
    <property type="entry name" value="LRR_At5g56370"/>
    <property type="match status" value="1"/>
</dbReference>
<dbReference type="InterPro" id="IPR050232">
    <property type="entry name" value="FBL13/AtMIF1-like"/>
</dbReference>
<dbReference type="SMART" id="SM00579">
    <property type="entry name" value="FBD"/>
    <property type="match status" value="1"/>
</dbReference>
<keyword evidence="3" id="KW-1185">Reference proteome</keyword>